<organism evidence="4 5">
    <name type="scientific">Allosphingosinicella ginsenosidimutans</name>
    <dbReference type="NCBI Taxonomy" id="1176539"/>
    <lineage>
        <taxon>Bacteria</taxon>
        <taxon>Pseudomonadati</taxon>
        <taxon>Pseudomonadota</taxon>
        <taxon>Alphaproteobacteria</taxon>
        <taxon>Sphingomonadales</taxon>
        <taxon>Sphingomonadaceae</taxon>
        <taxon>Allosphingosinicella</taxon>
    </lineage>
</organism>
<evidence type="ECO:0000256" key="2">
    <source>
        <dbReference type="SAM" id="SignalP"/>
    </source>
</evidence>
<dbReference type="SUPFAM" id="SSF53474">
    <property type="entry name" value="alpha/beta-Hydrolases"/>
    <property type="match status" value="1"/>
</dbReference>
<keyword evidence="5" id="KW-1185">Reference proteome</keyword>
<evidence type="ECO:0000313" key="4">
    <source>
        <dbReference type="EMBL" id="TXC64318.1"/>
    </source>
</evidence>
<keyword evidence="1" id="KW-0378">Hydrolase</keyword>
<dbReference type="Gene3D" id="3.40.50.1820">
    <property type="entry name" value="alpha/beta hydrolase"/>
    <property type="match status" value="1"/>
</dbReference>
<proteinExistence type="predicted"/>
<dbReference type="PANTHER" id="PTHR42776">
    <property type="entry name" value="SERINE PEPTIDASE S9 FAMILY MEMBER"/>
    <property type="match status" value="1"/>
</dbReference>
<feature type="chain" id="PRO_5022721786" evidence="2">
    <location>
        <begin position="29"/>
        <end position="673"/>
    </location>
</feature>
<accession>A0A5C6TX27</accession>
<protein>
    <submittedName>
        <fullName evidence="4">S9 family peptidase</fullName>
    </submittedName>
</protein>
<sequence length="673" mass="72885">MMGDGAMKKTILGAAAAILCAVDPLHMAAIAATAQTASAAVQFGARENVEYIDISPDGHHVVYLQAGPGRATYVFLADLDQGGESRLVVRSDGNPERLRWCNFVTNDRLICQMSAVDFSGIVALPFTRLISIDTTGQNLKLLGQQSSFYDSRVRQFDGEIVDWSGGEDGTVLMSRSYVPEAGRTGSHISRTSDGIGVDRIDVRTLRATRVEAPNPTASFYMSDGRGVVRVMATRAMRGATGQLGATVDFRYRADGSERWQTLGSWDTRTGAGLYPLAVDRDLDAVYVLQKLNGRLALYRVKLDGSMASELVYANEHVDVDDVVRSSRGLRVIGVTFAEAERRTVYFDQDYAALARNLGHAIPNLPLIDFGSASADGNRILVHAGSDSDPGRYYVYDRATRRLNEIMLARPELENVALSQVRSISYPAADGSQIPGYLTLPPGREDARGLPAVILPHGGPSARDEWGFDWLAQYLAHQGYAVLQANYRGSAGYGDDWLRQNGFQGWRTSIGDITAGARWLAQQGIADPNRLAILGWSYGGYAALQAGATEPGLFKAIVAIAPVTDLQQAKDDVADYTDARNVAEFIGSGPHVAEGSPLRHADAIVAPVLLFHGDHDLNVRVIHSQRMDAALRAAGHQSELTVFPGLEHDLADSTARAQMLGRIGAFLDANLHRQ</sequence>
<evidence type="ECO:0000259" key="3">
    <source>
        <dbReference type="Pfam" id="PF00326"/>
    </source>
</evidence>
<dbReference type="EMBL" id="VOQQ01000001">
    <property type="protein sequence ID" value="TXC64318.1"/>
    <property type="molecule type" value="Genomic_DNA"/>
</dbReference>
<dbReference type="InterPro" id="IPR029058">
    <property type="entry name" value="AB_hydrolase_fold"/>
</dbReference>
<dbReference type="Proteomes" id="UP000321249">
    <property type="component" value="Unassembled WGS sequence"/>
</dbReference>
<feature type="domain" description="Peptidase S9 prolyl oligopeptidase catalytic" evidence="3">
    <location>
        <begin position="465"/>
        <end position="671"/>
    </location>
</feature>
<name>A0A5C6TX27_9SPHN</name>
<gene>
    <name evidence="4" type="ORF">FRZ32_12065</name>
</gene>
<keyword evidence="2" id="KW-0732">Signal</keyword>
<evidence type="ECO:0000313" key="5">
    <source>
        <dbReference type="Proteomes" id="UP000321249"/>
    </source>
</evidence>
<dbReference type="SUPFAM" id="SSF82171">
    <property type="entry name" value="DPP6 N-terminal domain-like"/>
    <property type="match status" value="1"/>
</dbReference>
<evidence type="ECO:0000256" key="1">
    <source>
        <dbReference type="ARBA" id="ARBA00022801"/>
    </source>
</evidence>
<dbReference type="Pfam" id="PF00326">
    <property type="entry name" value="Peptidase_S9"/>
    <property type="match status" value="1"/>
</dbReference>
<reference evidence="4 5" key="1">
    <citation type="journal article" date="2015" name="J. Microbiol.">
        <title>Sphingosinicella ginsenosidimutans sp. nov., with ginsenoside converting activity.</title>
        <authorList>
            <person name="Kim J.K."/>
            <person name="Kang M.S."/>
            <person name="Park S.C."/>
            <person name="Kim K.M."/>
            <person name="Choi K."/>
            <person name="Yoon M.H."/>
            <person name="Im W.T."/>
        </authorList>
    </citation>
    <scope>NUCLEOTIDE SEQUENCE [LARGE SCALE GENOMIC DNA]</scope>
    <source>
        <strain evidence="4 5">BS-11</strain>
    </source>
</reference>
<dbReference type="InterPro" id="IPR001375">
    <property type="entry name" value="Peptidase_S9_cat"/>
</dbReference>
<dbReference type="PANTHER" id="PTHR42776:SF27">
    <property type="entry name" value="DIPEPTIDYL PEPTIDASE FAMILY MEMBER 6"/>
    <property type="match status" value="1"/>
</dbReference>
<comment type="caution">
    <text evidence="4">The sequence shown here is derived from an EMBL/GenBank/DDBJ whole genome shotgun (WGS) entry which is preliminary data.</text>
</comment>
<dbReference type="AlphaFoldDB" id="A0A5C6TX27"/>
<feature type="signal peptide" evidence="2">
    <location>
        <begin position="1"/>
        <end position="28"/>
    </location>
</feature>
<dbReference type="GO" id="GO:0006508">
    <property type="term" value="P:proteolysis"/>
    <property type="evidence" value="ECO:0007669"/>
    <property type="project" value="InterPro"/>
</dbReference>
<dbReference type="GO" id="GO:0004252">
    <property type="term" value="F:serine-type endopeptidase activity"/>
    <property type="evidence" value="ECO:0007669"/>
    <property type="project" value="TreeGrafter"/>
</dbReference>